<dbReference type="InterPro" id="IPR025499">
    <property type="entry name" value="KdgF"/>
</dbReference>
<dbReference type="OrthoDB" id="9811153at2"/>
<gene>
    <name evidence="2" type="ORF">SAMN05660297_03077</name>
</gene>
<dbReference type="PANTHER" id="PTHR40112">
    <property type="entry name" value="H2HPP ISOMERASE"/>
    <property type="match status" value="1"/>
</dbReference>
<name>A0A1I0G6C6_9FIRM</name>
<dbReference type="SUPFAM" id="SSF51182">
    <property type="entry name" value="RmlC-like cupins"/>
    <property type="match status" value="1"/>
</dbReference>
<accession>A0A1I0G6C6</accession>
<organism evidence="2 3">
    <name type="scientific">Natronincola peptidivorans</name>
    <dbReference type="NCBI Taxonomy" id="426128"/>
    <lineage>
        <taxon>Bacteria</taxon>
        <taxon>Bacillati</taxon>
        <taxon>Bacillota</taxon>
        <taxon>Clostridia</taxon>
        <taxon>Peptostreptococcales</taxon>
        <taxon>Natronincolaceae</taxon>
        <taxon>Natronincola</taxon>
    </lineage>
</organism>
<dbReference type="CDD" id="cd02238">
    <property type="entry name" value="cupin_KdgF"/>
    <property type="match status" value="1"/>
</dbReference>
<evidence type="ECO:0000259" key="1">
    <source>
        <dbReference type="Pfam" id="PF07883"/>
    </source>
</evidence>
<dbReference type="InterPro" id="IPR052535">
    <property type="entry name" value="Bacilysin_H2HPP_isomerase"/>
</dbReference>
<dbReference type="Proteomes" id="UP000199568">
    <property type="component" value="Unassembled WGS sequence"/>
</dbReference>
<proteinExistence type="predicted"/>
<dbReference type="Pfam" id="PF07883">
    <property type="entry name" value="Cupin_2"/>
    <property type="match status" value="1"/>
</dbReference>
<reference evidence="2 3" key="1">
    <citation type="submission" date="2016-10" db="EMBL/GenBank/DDBJ databases">
        <authorList>
            <person name="de Groot N.N."/>
        </authorList>
    </citation>
    <scope>NUCLEOTIDE SEQUENCE [LARGE SCALE GENOMIC DNA]</scope>
    <source>
        <strain evidence="2 3">DSM 18979</strain>
    </source>
</reference>
<dbReference type="InterPro" id="IPR014710">
    <property type="entry name" value="RmlC-like_jellyroll"/>
</dbReference>
<feature type="domain" description="Cupin type-2" evidence="1">
    <location>
        <begin position="32"/>
        <end position="91"/>
    </location>
</feature>
<evidence type="ECO:0000313" key="3">
    <source>
        <dbReference type="Proteomes" id="UP000199568"/>
    </source>
</evidence>
<sequence length="107" mass="11917">MFIENKYIQSTTCGEGIKRKILASGGKMMTVEVEFQKGAIGANHVHPHEQVSYVVKGSFDYHIGKEKCILRKGDSVYVPSNIEHGCVALESNSVLLDVFTPQREDFV</sequence>
<evidence type="ECO:0000313" key="2">
    <source>
        <dbReference type="EMBL" id="SET66307.1"/>
    </source>
</evidence>
<dbReference type="Gene3D" id="2.60.120.10">
    <property type="entry name" value="Jelly Rolls"/>
    <property type="match status" value="1"/>
</dbReference>
<dbReference type="RefSeq" id="WP_139176470.1">
    <property type="nucleotide sequence ID" value="NZ_FOHU01000018.1"/>
</dbReference>
<keyword evidence="3" id="KW-1185">Reference proteome</keyword>
<dbReference type="PIRSF" id="PIRSF029883">
    <property type="entry name" value="KdgF"/>
    <property type="match status" value="1"/>
</dbReference>
<dbReference type="PANTHER" id="PTHR40112:SF1">
    <property type="entry name" value="H2HPP ISOMERASE"/>
    <property type="match status" value="1"/>
</dbReference>
<dbReference type="InterPro" id="IPR013096">
    <property type="entry name" value="Cupin_2"/>
</dbReference>
<dbReference type="InterPro" id="IPR011051">
    <property type="entry name" value="RmlC_Cupin_sf"/>
</dbReference>
<dbReference type="EMBL" id="FOHU01000018">
    <property type="protein sequence ID" value="SET66307.1"/>
    <property type="molecule type" value="Genomic_DNA"/>
</dbReference>
<dbReference type="AlphaFoldDB" id="A0A1I0G6C6"/>
<protein>
    <submittedName>
        <fullName evidence="2">Cupin domain-containing protein</fullName>
    </submittedName>
</protein>
<dbReference type="STRING" id="426128.SAMN05660297_03077"/>